<name>A0A935K646_9RHOO</name>
<comment type="caution">
    <text evidence="2">The sequence shown here is derived from an EMBL/GenBank/DDBJ whole genome shotgun (WGS) entry which is preliminary data.</text>
</comment>
<feature type="signal peptide" evidence="1">
    <location>
        <begin position="1"/>
        <end position="21"/>
    </location>
</feature>
<dbReference type="PANTHER" id="PTHR35567">
    <property type="entry name" value="MALATE DEHYDROGENASE (AFU_ORTHOLOGUE AFUA_2G13800)"/>
    <property type="match status" value="1"/>
</dbReference>
<proteinExistence type="predicted"/>
<reference evidence="2 3" key="1">
    <citation type="submission" date="2020-10" db="EMBL/GenBank/DDBJ databases">
        <title>Connecting structure to function with the recovery of over 1000 high-quality activated sludge metagenome-assembled genomes encoding full-length rRNA genes using long-read sequencing.</title>
        <authorList>
            <person name="Singleton C.M."/>
            <person name="Petriglieri F."/>
            <person name="Kristensen J.M."/>
            <person name="Kirkegaard R.H."/>
            <person name="Michaelsen T.Y."/>
            <person name="Andersen M.H."/>
            <person name="Karst S.M."/>
            <person name="Dueholm M.S."/>
            <person name="Nielsen P.H."/>
            <person name="Albertsen M."/>
        </authorList>
    </citation>
    <scope>NUCLEOTIDE SEQUENCE [LARGE SCALE GENOMIC DNA]</scope>
    <source>
        <strain evidence="2">EsbW_18-Q3-R4-48_BATAC.463</strain>
    </source>
</reference>
<dbReference type="InterPro" id="IPR021851">
    <property type="entry name" value="DUF3455"/>
</dbReference>
<feature type="chain" id="PRO_5037012658" evidence="1">
    <location>
        <begin position="22"/>
        <end position="175"/>
    </location>
</feature>
<dbReference type="AlphaFoldDB" id="A0A935K646"/>
<organism evidence="2 3">
    <name type="scientific">Candidatus Dechloromonas phosphorivorans</name>
    <dbReference type="NCBI Taxonomy" id="2899244"/>
    <lineage>
        <taxon>Bacteria</taxon>
        <taxon>Pseudomonadati</taxon>
        <taxon>Pseudomonadota</taxon>
        <taxon>Betaproteobacteria</taxon>
        <taxon>Rhodocyclales</taxon>
        <taxon>Azonexaceae</taxon>
        <taxon>Dechloromonas</taxon>
    </lineage>
</organism>
<dbReference type="Pfam" id="PF11937">
    <property type="entry name" value="DUF3455"/>
    <property type="match status" value="1"/>
</dbReference>
<keyword evidence="1" id="KW-0732">Signal</keyword>
<protein>
    <submittedName>
        <fullName evidence="2">DUF3455 domain-containing protein</fullName>
    </submittedName>
</protein>
<evidence type="ECO:0000256" key="1">
    <source>
        <dbReference type="SAM" id="SignalP"/>
    </source>
</evidence>
<dbReference type="Proteomes" id="UP000739411">
    <property type="component" value="Unassembled WGS sequence"/>
</dbReference>
<dbReference type="EMBL" id="JADJMS010000047">
    <property type="protein sequence ID" value="MBK7417028.1"/>
    <property type="molecule type" value="Genomic_DNA"/>
</dbReference>
<evidence type="ECO:0000313" key="3">
    <source>
        <dbReference type="Proteomes" id="UP000739411"/>
    </source>
</evidence>
<sequence length="175" mass="18414">MQALRSLVSISVLLAATSAMANVDNATLPEPVRVPDGHVQKSWTLGVGEVTYACREKADQPGSYAWTFIVPAATLYDAGKNAVGTYYGGPTWEDKDGSKVTGKQVAVSPAAAGNLPLQLVKANPTSGQGKLANVTYIQRLNTVGGTAPAQTCDMASLGKELKVAYQADYVFYTAR</sequence>
<evidence type="ECO:0000313" key="2">
    <source>
        <dbReference type="EMBL" id="MBK7417028.1"/>
    </source>
</evidence>
<gene>
    <name evidence="2" type="ORF">IPJ38_19920</name>
</gene>
<dbReference type="PANTHER" id="PTHR35567:SF1">
    <property type="entry name" value="CONSERVED FUNGAL PROTEIN (AFU_ORTHOLOGUE AFUA_1G14230)"/>
    <property type="match status" value="1"/>
</dbReference>
<accession>A0A935K646</accession>